<protein>
    <submittedName>
        <fullName evidence="4">Arsenate reductase (Glutaredoxin)</fullName>
        <ecNumber evidence="4">1.20.4.1</ecNumber>
    </submittedName>
</protein>
<evidence type="ECO:0000313" key="4">
    <source>
        <dbReference type="EMBL" id="AZQ61804.1"/>
    </source>
</evidence>
<keyword evidence="2 4" id="KW-0560">Oxidoreductase</keyword>
<keyword evidence="5" id="KW-1185">Reference proteome</keyword>
<dbReference type="Proteomes" id="UP000267268">
    <property type="component" value="Chromosome 1"/>
</dbReference>
<evidence type="ECO:0000256" key="2">
    <source>
        <dbReference type="ARBA" id="ARBA00023002"/>
    </source>
</evidence>
<reference evidence="4 5" key="1">
    <citation type="submission" date="2018-12" db="EMBL/GenBank/DDBJ databases">
        <title>Flammeovirga pectinis sp. nov., isolated from the gut of the Korean scallop, Patinopecten yessoensis.</title>
        <authorList>
            <person name="Bae J.-W."/>
            <person name="Jeong Y.-S."/>
            <person name="Kang W."/>
        </authorList>
    </citation>
    <scope>NUCLEOTIDE SEQUENCE [LARGE SCALE GENOMIC DNA]</scope>
    <source>
        <strain evidence="4 5">L12M1</strain>
    </source>
</reference>
<dbReference type="InterPro" id="IPR006660">
    <property type="entry name" value="Arsenate_reductase-like"/>
</dbReference>
<dbReference type="Gene3D" id="3.40.30.10">
    <property type="entry name" value="Glutaredoxin"/>
    <property type="match status" value="1"/>
</dbReference>
<dbReference type="CDD" id="cd03034">
    <property type="entry name" value="ArsC_ArsC"/>
    <property type="match status" value="1"/>
</dbReference>
<dbReference type="PROSITE" id="PS51353">
    <property type="entry name" value="ARSC"/>
    <property type="match status" value="1"/>
</dbReference>
<name>A0A3Q9FPU3_9BACT</name>
<proteinExistence type="inferred from homology"/>
<dbReference type="AlphaFoldDB" id="A0A3Q9FPU3"/>
<dbReference type="EMBL" id="CP034562">
    <property type="protein sequence ID" value="AZQ61804.1"/>
    <property type="molecule type" value="Genomic_DNA"/>
</dbReference>
<dbReference type="PANTHER" id="PTHR30041:SF4">
    <property type="entry name" value="ARSENATE REDUCTASE"/>
    <property type="match status" value="1"/>
</dbReference>
<dbReference type="Pfam" id="PF03960">
    <property type="entry name" value="ArsC"/>
    <property type="match status" value="1"/>
</dbReference>
<sequence>MVTIWHNPRCSKSREALQLLNEESGDSDIKIREYLKENPSRDEIVNLLSLLKIKPLDLIRKGEAIYKENFKGKELSDDEYIAALVEYPKLIERPIVIKDNKAVIGRPPHLVLDL</sequence>
<dbReference type="EC" id="1.20.4.1" evidence="4"/>
<dbReference type="SUPFAM" id="SSF52833">
    <property type="entry name" value="Thioredoxin-like"/>
    <property type="match status" value="1"/>
</dbReference>
<gene>
    <name evidence="4" type="primary">arsC</name>
    <name evidence="4" type="ORF">EI427_06005</name>
</gene>
<dbReference type="InterPro" id="IPR036249">
    <property type="entry name" value="Thioredoxin-like_sf"/>
</dbReference>
<evidence type="ECO:0000256" key="3">
    <source>
        <dbReference type="PROSITE-ProRule" id="PRU01282"/>
    </source>
</evidence>
<dbReference type="InterPro" id="IPR006659">
    <property type="entry name" value="Arsenate_reductase"/>
</dbReference>
<comment type="similarity">
    <text evidence="1 3">Belongs to the ArsC family.</text>
</comment>
<dbReference type="KEGG" id="fll:EI427_06005"/>
<evidence type="ECO:0000313" key="5">
    <source>
        <dbReference type="Proteomes" id="UP000267268"/>
    </source>
</evidence>
<accession>A0A3Q9FPU3</accession>
<evidence type="ECO:0000256" key="1">
    <source>
        <dbReference type="ARBA" id="ARBA00007198"/>
    </source>
</evidence>
<dbReference type="OrthoDB" id="9808142at2"/>
<dbReference type="NCBIfam" id="TIGR00014">
    <property type="entry name" value="arsC"/>
    <property type="match status" value="1"/>
</dbReference>
<organism evidence="4 5">
    <name type="scientific">Flammeovirga pectinis</name>
    <dbReference type="NCBI Taxonomy" id="2494373"/>
    <lineage>
        <taxon>Bacteria</taxon>
        <taxon>Pseudomonadati</taxon>
        <taxon>Bacteroidota</taxon>
        <taxon>Cytophagia</taxon>
        <taxon>Cytophagales</taxon>
        <taxon>Flammeovirgaceae</taxon>
        <taxon>Flammeovirga</taxon>
    </lineage>
</organism>
<dbReference type="GO" id="GO:0008794">
    <property type="term" value="F:arsenate reductase (glutaredoxin) activity"/>
    <property type="evidence" value="ECO:0007669"/>
    <property type="project" value="UniProtKB-EC"/>
</dbReference>
<dbReference type="PANTHER" id="PTHR30041">
    <property type="entry name" value="ARSENATE REDUCTASE"/>
    <property type="match status" value="1"/>
</dbReference>